<dbReference type="PROSITE" id="PS51456">
    <property type="entry name" value="MYOSIN_MOTOR"/>
    <property type="match status" value="1"/>
</dbReference>
<comment type="similarity">
    <text evidence="7">Belongs to the TRAFAC class myosin-kinesin ATPase superfamily. Myosin family.</text>
</comment>
<dbReference type="InterPro" id="IPR000408">
    <property type="entry name" value="Reg_chr_condens"/>
</dbReference>
<feature type="repeat" description="RCC1" evidence="6">
    <location>
        <begin position="1164"/>
        <end position="1221"/>
    </location>
</feature>
<evidence type="ECO:0000313" key="10">
    <source>
        <dbReference type="EMBL" id="ETV94864.1"/>
    </source>
</evidence>
<feature type="compositionally biased region" description="Basic and acidic residues" evidence="8">
    <location>
        <begin position="1503"/>
        <end position="1514"/>
    </location>
</feature>
<dbReference type="GeneID" id="20088575"/>
<evidence type="ECO:0000256" key="8">
    <source>
        <dbReference type="SAM" id="MobiDB-lite"/>
    </source>
</evidence>
<dbReference type="GO" id="GO:0000146">
    <property type="term" value="F:microfilament motor activity"/>
    <property type="evidence" value="ECO:0007669"/>
    <property type="project" value="TreeGrafter"/>
</dbReference>
<keyword evidence="4 7" id="KW-0505">Motor protein</keyword>
<keyword evidence="2 7" id="KW-0067">ATP-binding</keyword>
<evidence type="ECO:0000256" key="4">
    <source>
        <dbReference type="ARBA" id="ARBA00023175"/>
    </source>
</evidence>
<evidence type="ECO:0000256" key="3">
    <source>
        <dbReference type="ARBA" id="ARBA00023123"/>
    </source>
</evidence>
<evidence type="ECO:0000256" key="5">
    <source>
        <dbReference type="ARBA" id="ARBA00023203"/>
    </source>
</evidence>
<dbReference type="InterPro" id="IPR036961">
    <property type="entry name" value="Kinesin_motor_dom_sf"/>
</dbReference>
<feature type="region of interest" description="Disordered" evidence="8">
    <location>
        <begin position="1491"/>
        <end position="1566"/>
    </location>
</feature>
<evidence type="ECO:0000259" key="9">
    <source>
        <dbReference type="PROSITE" id="PS51456"/>
    </source>
</evidence>
<dbReference type="Pfam" id="PF00063">
    <property type="entry name" value="Myosin_head"/>
    <property type="match status" value="2"/>
</dbReference>
<feature type="domain" description="Myosin motor" evidence="9">
    <location>
        <begin position="86"/>
        <end position="759"/>
    </location>
</feature>
<organism evidence="10">
    <name type="scientific">Aphanomyces invadans</name>
    <dbReference type="NCBI Taxonomy" id="157072"/>
    <lineage>
        <taxon>Eukaryota</taxon>
        <taxon>Sar</taxon>
        <taxon>Stramenopiles</taxon>
        <taxon>Oomycota</taxon>
        <taxon>Saprolegniomycetes</taxon>
        <taxon>Saprolegniales</taxon>
        <taxon>Verrucalvaceae</taxon>
        <taxon>Aphanomyces</taxon>
    </lineage>
</organism>
<dbReference type="InterPro" id="IPR009091">
    <property type="entry name" value="RCC1/BLIP-II"/>
</dbReference>
<dbReference type="Gene3D" id="1.20.5.4820">
    <property type="match status" value="1"/>
</dbReference>
<dbReference type="OrthoDB" id="79298at2759"/>
<dbReference type="EMBL" id="KI913983">
    <property type="protein sequence ID" value="ETV94864.1"/>
    <property type="molecule type" value="Genomic_DNA"/>
</dbReference>
<name>A0A024TLJ9_9STRA</name>
<dbReference type="SMART" id="SM00015">
    <property type="entry name" value="IQ"/>
    <property type="match status" value="6"/>
</dbReference>
<dbReference type="InterPro" id="IPR027417">
    <property type="entry name" value="P-loop_NTPase"/>
</dbReference>
<dbReference type="PANTHER" id="PTHR13140:SF270">
    <property type="entry name" value="MYOSIN-12"/>
    <property type="match status" value="1"/>
</dbReference>
<feature type="repeat" description="RCC1" evidence="6">
    <location>
        <begin position="1271"/>
        <end position="1334"/>
    </location>
</feature>
<evidence type="ECO:0000256" key="7">
    <source>
        <dbReference type="PROSITE-ProRule" id="PRU00782"/>
    </source>
</evidence>
<dbReference type="STRING" id="157072.A0A024TLJ9"/>
<keyword evidence="1 7" id="KW-0547">Nucleotide-binding</keyword>
<keyword evidence="5 7" id="KW-0009">Actin-binding</keyword>
<dbReference type="PANTHER" id="PTHR13140">
    <property type="entry name" value="MYOSIN"/>
    <property type="match status" value="1"/>
</dbReference>
<dbReference type="InterPro" id="IPR001609">
    <property type="entry name" value="Myosin_head_motor_dom-like"/>
</dbReference>
<feature type="region of interest" description="Actin-binding" evidence="7">
    <location>
        <begin position="624"/>
        <end position="646"/>
    </location>
</feature>
<protein>
    <recommendedName>
        <fullName evidence="9">Myosin motor domain-containing protein</fullName>
    </recommendedName>
</protein>
<dbReference type="RefSeq" id="XP_008876455.1">
    <property type="nucleotide sequence ID" value="XM_008878233.1"/>
</dbReference>
<dbReference type="GO" id="GO:0007015">
    <property type="term" value="P:actin filament organization"/>
    <property type="evidence" value="ECO:0007669"/>
    <property type="project" value="TreeGrafter"/>
</dbReference>
<feature type="binding site" evidence="7">
    <location>
        <begin position="187"/>
        <end position="194"/>
    </location>
    <ligand>
        <name>ATP</name>
        <dbReference type="ChEBI" id="CHEBI:30616"/>
    </ligand>
</feature>
<dbReference type="Gene3D" id="1.10.10.820">
    <property type="match status" value="1"/>
</dbReference>
<dbReference type="Pfam" id="PF00415">
    <property type="entry name" value="RCC1"/>
    <property type="match status" value="4"/>
</dbReference>
<dbReference type="SMART" id="SM00242">
    <property type="entry name" value="MYSc"/>
    <property type="match status" value="1"/>
</dbReference>
<feature type="repeat" description="RCC1" evidence="6">
    <location>
        <begin position="1108"/>
        <end position="1163"/>
    </location>
</feature>
<dbReference type="GO" id="GO:0016459">
    <property type="term" value="C:myosin complex"/>
    <property type="evidence" value="ECO:0007669"/>
    <property type="project" value="UniProtKB-KW"/>
</dbReference>
<dbReference type="PRINTS" id="PR00193">
    <property type="entry name" value="MYOSINHEAVY"/>
</dbReference>
<gene>
    <name evidence="10" type="ORF">H310_11525</name>
</gene>
<dbReference type="InterPro" id="IPR000048">
    <property type="entry name" value="IQ_motif_EF-hand-BS"/>
</dbReference>
<dbReference type="Pfam" id="PF00612">
    <property type="entry name" value="IQ"/>
    <property type="match status" value="1"/>
</dbReference>
<dbReference type="GO" id="GO:0005524">
    <property type="term" value="F:ATP binding"/>
    <property type="evidence" value="ECO:0007669"/>
    <property type="project" value="UniProtKB-UniRule"/>
</dbReference>
<sequence>MDCRRQSSRLSMHSIASGAATTVWIENPVSPTTTTVAPLFVKARVVPNVHDVLPATTVHVQGAVDGTPFALHLPADRVWPADARDGVVDDLVDLTHVNNANILDALHVRFDANQTFTHVDNVLFAMNPWTDPTERYLRVDGETCSVPTALHAQANKPLVAMLTDALAKMNHGGAGGNGHHHSILMMGNSGSGKSYTANTLLQALMEASLNKRHGRLTEDGVKGVDARAVAVETKLLAAMTVLDAFGNARTRGNPNSSRFGRVVTVQLNAQDVVVSASVQCFQLESSDGDPSCGSLGIAHRGRYHILELLKQVPPRPGRPDGQDPAPTLDAIHRVGHIKDAMTAAGVPPRTMESILKVAHAVAMLLPSPQATGAPDGRDEDALHRADEILGVRAGTLHDAMKAKELSIAQVGRVLYRTALRYVLAAINGALDPCSGRPSTKILDIVDMPGFESLAQANVFETFCINYADEKLRQFFIQYMFKLELRIYATEALAAVPHLPFQDNQHVVELLDAKAGGILHMLETTSTGLDRDGATFAEAVANRYHTHASFQADDARHCFAIHHSTETVMYTASDFVRVKADVDAALMRPLRASMDPGIAAMFGHSAAAPPQTPSPQLQSGRNVEMDHLLLSLCKSEPHFIQCIKSNAAMQPCVFDDSVVLQQLKRLDVTSTLLLRKHGFTHRATFADFLDQYKCIEAYTSPRLMATERSLTPKRRCDLFLNRLWVHPALVHVHKADAMQLGLRFIFFKRDAIDAIDAIRAQTLKELDTHVGRIQKRWHRARTQARMANLADHARIIQRQWTRHVKHVVHRKQCRAATVIQTAFRGWRIRPQDARLFRRDRTHLESSIRHRLHARNDVVLTRRVSRLQAVVRRYLARRRASRQEGIARAIQRGGLALQLQSQVAAARHAAAQKLQSIFRGAKIRAELGTVLHILALKRSIRLEFAAATMIQAWVRTRSCQRRYNAILRASSLLQAWMRHMHVRIRTRQAAAAAGSIQAAARGFLVRHEASEDALQHILGNLEQATAVEMGLELVEMVQHNRRVIDLRPPPRASRHTILALHTRPGDAKRHRHSTWSAQFSALQDMLVERGRTLAAFDIGESHAAALTDLGHVYTYGWNDRGQLGTRTVDSKPRFHPKGIPPSFFHNAVIAAIATGEDHTVALTDAGIVYTWGGNRFGQLGLGHFQTCHAPQRVTNAVGVMGPHLRKAIAIATGSYHSLALVETGSIMAWGATTPDEAMSTQTALPKLLKADPPAKFTALACGTSFSVAVCESGRLYSWGDDWGSVGALGLGDAVSHRRVPTRIPIGVVDGSGPRSTLPTFRLVRCGAYHAAAVTSCGSRVYVWGCNSVGQLGVRDKRNRSSPVRLRAMESLGGVLQVELGANSTTVAVATTKSRLAVYAWGVVGHVCPFVNDTFDSPPTEQPRRTADGRIVLMEGHTVSSDPTVSCAWSTRTSVHWTTFAPGKTYRTKSRTDGVAPIVTPTLLDKMRSELDGVDVQSASASRTAVTDDRAVEDRVPEPTPGGKLAHTPSPVKRAASQAKRPSAARTAEDIKPRSTRNPLPRPKYFSKV</sequence>
<dbReference type="Gene3D" id="3.40.850.10">
    <property type="entry name" value="Kinesin motor domain"/>
    <property type="match status" value="2"/>
</dbReference>
<dbReference type="Gene3D" id="2.130.10.30">
    <property type="entry name" value="Regulator of chromosome condensation 1/beta-lactamase-inhibitor protein II"/>
    <property type="match status" value="2"/>
</dbReference>
<dbReference type="GO" id="GO:0016020">
    <property type="term" value="C:membrane"/>
    <property type="evidence" value="ECO:0007669"/>
    <property type="project" value="TreeGrafter"/>
</dbReference>
<dbReference type="PROSITE" id="PS50096">
    <property type="entry name" value="IQ"/>
    <property type="match status" value="4"/>
</dbReference>
<dbReference type="CDD" id="cd00124">
    <property type="entry name" value="MYSc"/>
    <property type="match status" value="1"/>
</dbReference>
<dbReference type="PROSITE" id="PS50012">
    <property type="entry name" value="RCC1_3"/>
    <property type="match status" value="4"/>
</dbReference>
<reference evidence="10" key="1">
    <citation type="submission" date="2013-12" db="EMBL/GenBank/DDBJ databases">
        <title>The Genome Sequence of Aphanomyces invadans NJM9701.</title>
        <authorList>
            <consortium name="The Broad Institute Genomics Platform"/>
            <person name="Russ C."/>
            <person name="Tyler B."/>
            <person name="van West P."/>
            <person name="Dieguez-Uribeondo J."/>
            <person name="Young S.K."/>
            <person name="Zeng Q."/>
            <person name="Gargeya S."/>
            <person name="Fitzgerald M."/>
            <person name="Abouelleil A."/>
            <person name="Alvarado L."/>
            <person name="Chapman S.B."/>
            <person name="Gainer-Dewar J."/>
            <person name="Goldberg J."/>
            <person name="Griggs A."/>
            <person name="Gujja S."/>
            <person name="Hansen M."/>
            <person name="Howarth C."/>
            <person name="Imamovic A."/>
            <person name="Ireland A."/>
            <person name="Larimer J."/>
            <person name="McCowan C."/>
            <person name="Murphy C."/>
            <person name="Pearson M."/>
            <person name="Poon T.W."/>
            <person name="Priest M."/>
            <person name="Roberts A."/>
            <person name="Saif S."/>
            <person name="Shea T."/>
            <person name="Sykes S."/>
            <person name="Wortman J."/>
            <person name="Nusbaum C."/>
            <person name="Birren B."/>
        </authorList>
    </citation>
    <scope>NUCLEOTIDE SEQUENCE [LARGE SCALE GENOMIC DNA]</scope>
    <source>
        <strain evidence="10">NJM9701</strain>
    </source>
</reference>
<dbReference type="SUPFAM" id="SSF52540">
    <property type="entry name" value="P-loop containing nucleoside triphosphate hydrolases"/>
    <property type="match status" value="1"/>
</dbReference>
<feature type="repeat" description="RCC1" evidence="6">
    <location>
        <begin position="1336"/>
        <end position="1388"/>
    </location>
</feature>
<proteinExistence type="inferred from homology"/>
<dbReference type="VEuPathDB" id="FungiDB:H310_11525"/>
<dbReference type="PROSITE" id="PS00626">
    <property type="entry name" value="RCC1_2"/>
    <property type="match status" value="2"/>
</dbReference>
<evidence type="ECO:0000256" key="6">
    <source>
        <dbReference type="PROSITE-ProRule" id="PRU00235"/>
    </source>
</evidence>
<keyword evidence="3 7" id="KW-0518">Myosin</keyword>
<dbReference type="Gene3D" id="1.20.120.720">
    <property type="entry name" value="Myosin VI head, motor domain, U50 subdomain"/>
    <property type="match status" value="1"/>
</dbReference>
<dbReference type="GO" id="GO:0005737">
    <property type="term" value="C:cytoplasm"/>
    <property type="evidence" value="ECO:0007669"/>
    <property type="project" value="TreeGrafter"/>
</dbReference>
<dbReference type="eggNOG" id="KOG0941">
    <property type="taxonomic scope" value="Eukaryota"/>
</dbReference>
<dbReference type="SUPFAM" id="SSF50985">
    <property type="entry name" value="RCC1/BLIP-II"/>
    <property type="match status" value="1"/>
</dbReference>
<dbReference type="GO" id="GO:0051015">
    <property type="term" value="F:actin filament binding"/>
    <property type="evidence" value="ECO:0007669"/>
    <property type="project" value="TreeGrafter"/>
</dbReference>
<evidence type="ECO:0000256" key="2">
    <source>
        <dbReference type="ARBA" id="ARBA00022840"/>
    </source>
</evidence>
<evidence type="ECO:0000256" key="1">
    <source>
        <dbReference type="ARBA" id="ARBA00022741"/>
    </source>
</evidence>
<dbReference type="Gene3D" id="1.20.58.530">
    <property type="match status" value="1"/>
</dbReference>
<dbReference type="eggNOG" id="KOG0160">
    <property type="taxonomic scope" value="Eukaryota"/>
</dbReference>
<accession>A0A024TLJ9</accession>